<evidence type="ECO:0000313" key="29">
    <source>
        <dbReference type="Proteomes" id="UP000094801"/>
    </source>
</evidence>
<evidence type="ECO:0000313" key="28">
    <source>
        <dbReference type="EMBL" id="ODV86394.1"/>
    </source>
</evidence>
<evidence type="ECO:0000256" key="9">
    <source>
        <dbReference type="ARBA" id="ARBA00022723"/>
    </source>
</evidence>
<reference evidence="29" key="1">
    <citation type="submission" date="2016-04" db="EMBL/GenBank/DDBJ databases">
        <title>Comparative genomics of biotechnologically important yeasts.</title>
        <authorList>
            <consortium name="DOE Joint Genome Institute"/>
            <person name="Riley R."/>
            <person name="Haridas S."/>
            <person name="Wolfe K.H."/>
            <person name="Lopes M.R."/>
            <person name="Hittinger C.T."/>
            <person name="Goker M."/>
            <person name="Salamov A."/>
            <person name="Wisecaver J."/>
            <person name="Long T.M."/>
            <person name="Aerts A.L."/>
            <person name="Barry K."/>
            <person name="Choi C."/>
            <person name="Clum A."/>
            <person name="Coughlan A.Y."/>
            <person name="Deshpande S."/>
            <person name="Douglass A.P."/>
            <person name="Hanson S.J."/>
            <person name="Klenk H.-P."/>
            <person name="Labutti K."/>
            <person name="Lapidus A."/>
            <person name="Lindquist E."/>
            <person name="Lipzen A."/>
            <person name="Meier-Kolthoff J.P."/>
            <person name="Ohm R.A."/>
            <person name="Otillar R.P."/>
            <person name="Pangilinan J."/>
            <person name="Peng Y."/>
            <person name="Rokas A."/>
            <person name="Rosa C.A."/>
            <person name="Scheuner C."/>
            <person name="Sibirny A.A."/>
            <person name="Slot J.C."/>
            <person name="Stielow J.B."/>
            <person name="Sun H."/>
            <person name="Kurtzman C.P."/>
            <person name="Blackwell M."/>
            <person name="Grigoriev I.V."/>
            <person name="Jeffries T.W."/>
        </authorList>
    </citation>
    <scope>NUCLEOTIDE SEQUENCE [LARGE SCALE GENOMIC DNA]</scope>
    <source>
        <strain evidence="29">NRRL YB-2248</strain>
    </source>
</reference>
<evidence type="ECO:0000256" key="17">
    <source>
        <dbReference type="ARBA" id="ARBA00023034"/>
    </source>
</evidence>
<evidence type="ECO:0000256" key="5">
    <source>
        <dbReference type="ARBA" id="ARBA00009105"/>
    </source>
</evidence>
<accession>A0A1E4T3T4</accession>
<dbReference type="OrthoDB" id="5061070at2759"/>
<keyword evidence="29" id="KW-1185">Reference proteome</keyword>
<dbReference type="InterPro" id="IPR056495">
    <property type="entry name" value="LIS_MGM1"/>
</dbReference>
<dbReference type="GO" id="GO:0005525">
    <property type="term" value="F:GTP binding"/>
    <property type="evidence" value="ECO:0007669"/>
    <property type="project" value="UniProtKB-KW"/>
</dbReference>
<dbReference type="GO" id="GO:0008053">
    <property type="term" value="P:mitochondrial fusion"/>
    <property type="evidence" value="ECO:0007669"/>
    <property type="project" value="TreeGrafter"/>
</dbReference>
<dbReference type="GO" id="GO:0005758">
    <property type="term" value="C:mitochondrial intermembrane space"/>
    <property type="evidence" value="ECO:0007669"/>
    <property type="project" value="UniProtKB-SubCell"/>
</dbReference>
<dbReference type="GO" id="GO:0000139">
    <property type="term" value="C:Golgi membrane"/>
    <property type="evidence" value="ECO:0007669"/>
    <property type="project" value="UniProtKB-SubCell"/>
</dbReference>
<keyword evidence="13" id="KW-0460">Magnesium</keyword>
<evidence type="ECO:0000256" key="23">
    <source>
        <dbReference type="RuleBase" id="RU003932"/>
    </source>
</evidence>
<gene>
    <name evidence="28" type="ORF">CANARDRAFT_175296</name>
</gene>
<dbReference type="SUPFAM" id="SSF52540">
    <property type="entry name" value="P-loop containing nucleoside triphosphate hydrolases"/>
    <property type="match status" value="1"/>
</dbReference>
<evidence type="ECO:0000256" key="21">
    <source>
        <dbReference type="ARBA" id="ARBA00023157"/>
    </source>
</evidence>
<comment type="similarity">
    <text evidence="5">Belongs to the MNN1/MNT family.</text>
</comment>
<dbReference type="Pfam" id="PF01031">
    <property type="entry name" value="Dynamin_M"/>
    <property type="match status" value="1"/>
</dbReference>
<dbReference type="GO" id="GO:0031623">
    <property type="term" value="P:receptor internalization"/>
    <property type="evidence" value="ECO:0007669"/>
    <property type="project" value="TreeGrafter"/>
</dbReference>
<evidence type="ECO:0000256" key="4">
    <source>
        <dbReference type="ARBA" id="ARBA00004922"/>
    </source>
</evidence>
<comment type="similarity">
    <text evidence="23">Belongs to the TRAFAC class dynamin-like GTPase superfamily. Dynamin/Fzo/YdjA family.</text>
</comment>
<evidence type="ECO:0000256" key="22">
    <source>
        <dbReference type="ARBA" id="ARBA00048040"/>
    </source>
</evidence>
<dbReference type="PANTHER" id="PTHR11566:SF212">
    <property type="entry name" value="DYNAMIN"/>
    <property type="match status" value="1"/>
</dbReference>
<evidence type="ECO:0000256" key="25">
    <source>
        <dbReference type="SAM" id="Phobius"/>
    </source>
</evidence>
<dbReference type="Pfam" id="PF24550">
    <property type="entry name" value="LIS_MGM1"/>
    <property type="match status" value="1"/>
</dbReference>
<dbReference type="EC" id="3.6.5.5" evidence="6"/>
<dbReference type="EMBL" id="KV453850">
    <property type="protein sequence ID" value="ODV86394.1"/>
    <property type="molecule type" value="Genomic_DNA"/>
</dbReference>
<evidence type="ECO:0000256" key="20">
    <source>
        <dbReference type="ARBA" id="ARBA00023136"/>
    </source>
</evidence>
<evidence type="ECO:0000256" key="15">
    <source>
        <dbReference type="ARBA" id="ARBA00022968"/>
    </source>
</evidence>
<dbReference type="GO" id="GO:0005874">
    <property type="term" value="C:microtubule"/>
    <property type="evidence" value="ECO:0007669"/>
    <property type="project" value="TreeGrafter"/>
</dbReference>
<keyword evidence="21" id="KW-1015">Disulfide bond</keyword>
<evidence type="ECO:0000256" key="10">
    <source>
        <dbReference type="ARBA" id="ARBA00022741"/>
    </source>
</evidence>
<dbReference type="PANTHER" id="PTHR11566">
    <property type="entry name" value="DYNAMIN"/>
    <property type="match status" value="1"/>
</dbReference>
<evidence type="ECO:0000256" key="1">
    <source>
        <dbReference type="ARBA" id="ARBA00004273"/>
    </source>
</evidence>
<comment type="catalytic activity">
    <reaction evidence="22">
        <text>GTP + H2O = GDP + phosphate + H(+)</text>
        <dbReference type="Rhea" id="RHEA:19669"/>
        <dbReference type="ChEBI" id="CHEBI:15377"/>
        <dbReference type="ChEBI" id="CHEBI:15378"/>
        <dbReference type="ChEBI" id="CHEBI:37565"/>
        <dbReference type="ChEBI" id="CHEBI:43474"/>
        <dbReference type="ChEBI" id="CHEBI:58189"/>
        <dbReference type="EC" id="3.6.5.5"/>
    </reaction>
</comment>
<feature type="compositionally biased region" description="Low complexity" evidence="24">
    <location>
        <begin position="77"/>
        <end position="87"/>
    </location>
</feature>
<dbReference type="Pfam" id="PF11051">
    <property type="entry name" value="Mannosyl_trans3"/>
    <property type="match status" value="1"/>
</dbReference>
<feature type="transmembrane region" description="Helical" evidence="25">
    <location>
        <begin position="12"/>
        <end position="29"/>
    </location>
</feature>
<organism evidence="28 29">
    <name type="scientific">[Candida] arabinofermentans NRRL YB-2248</name>
    <dbReference type="NCBI Taxonomy" id="983967"/>
    <lineage>
        <taxon>Eukaryota</taxon>
        <taxon>Fungi</taxon>
        <taxon>Dikarya</taxon>
        <taxon>Ascomycota</taxon>
        <taxon>Saccharomycotina</taxon>
        <taxon>Pichiomycetes</taxon>
        <taxon>Pichiales</taxon>
        <taxon>Pichiaceae</taxon>
        <taxon>Ogataea</taxon>
        <taxon>Ogataea/Candida clade</taxon>
    </lineage>
</organism>
<evidence type="ECO:0000256" key="16">
    <source>
        <dbReference type="ARBA" id="ARBA00022989"/>
    </source>
</evidence>
<dbReference type="GO" id="GO:0061024">
    <property type="term" value="P:membrane organization"/>
    <property type="evidence" value="ECO:0007669"/>
    <property type="project" value="UniProtKB-ARBA"/>
</dbReference>
<dbReference type="Gene3D" id="3.40.50.300">
    <property type="entry name" value="P-loop containing nucleotide triphosphate hydrolases"/>
    <property type="match status" value="1"/>
</dbReference>
<sequence>MQLVGIRIRRNHLLIIILAIFAVSLYVIAQHPMLDPQYQNNEKLLKILKSTNSTEDMDYDSMLQSLADDHASENKKSSSSSSSGTFSNKKKNPYMYEPPAPDASGLPEVDGEIVKVELEDDALSAATSGSSKVTTAKQLEKNRASIIKAIFKMIASVKPDVNYDDRKTDRSTSPLDHDMLTENLLNEFVIFNDEFVTSYKESHAKIIELIDDLKFPKGLYKGTGIVMVGGDKYTWLTLISITLMRENGGDLPVEVIIPDRKQYEAQFCDVLLPKLNAKCVVMTDLLGENYAQEIQLNKYQFKGLSLLASSFDNLLLLDSDNIPVAPLTKELFEEEPFTDTQMVFWPDFWKRSTSPKFYDIANLVVSNTRVRDVQVDLPESQHYELRPKDAKKIIPFHDRLGAIPDKSTESGQLMISKTAHADVVLLSLYYNAYGPTGYYPLLSQGVAGEGDKDTFPAAATVLGKQFYQLKKNVGVNGLFLDGGYRGTGMIQYDPILDYQAFLEFIEVHKKSDESFDSGILDGFMDDNARKSALFLHANFPKLYPVELLNDFVIRNEDDGVKHYRMYGSDEIKGDYEYDYWKIMYDYLCVDKIDLYYTEQAVELSTPERRTEFCEGIFQGHLEPFSLLKLGSKMVKLPVYVGGGVAAAGSYVAYKVDQASSYTQDQIGNVKDAAGRVFDGINGFISGVFDGGSAGGSGGNNSSGGDGGGGLGAGSGGAAVAAVGYAHDQDDELDEKLVLDEDDDDEFEDELEGIDDGTDDAMLNLTRQMIEIRSILLNVGGSNSLKLPSIVVVGSQSSGKSSVLESIVGREFLPKGSNMVTRRPIELTLVNDTSLAAEVAEFPALKIFNMTDFHQVQKTLFDLNMAVPEDEAVSPDPIQLTIKSPKVPDLSLVDLPGYIQIEASDQPVELKNKIRQLCDRYLEEPNIILAISAADVDLANSSALRAAKRSDPRGERTIGVITKLDLVDAETARSILTNKKYPLRMGYVGVITRAPPPSSIFKRYTGTQAFIAQQNFEKGYLKEHKDSFVGTTVGTKTLKKKLMRVLEKSMAISLKPMFAQVSNELEETSYKFKVEFNDRDLSSEKYMAQTIDSLKIAIKEFSDRFGRPELRSLLRSELDQRVLDAIALRYWNKPPLPKTSATSSAMDLDEPSLADLATASPNDTYWHRKLDIATSSLTKLGVGRLATSLITDALLTEIGVLVDNTELRSHPMIKDAIRDAAISVLTAQFNSTADQVENCIKPYKYEVEVDDREWSISRHHSSMLLKEELKQCTAAYNELKKTIGGNKLKQITTYLENENNSIGEDLARENLGFSPALLLRGREAMFLRDRASLINMRLKVLQSSICKFKENKYKCPEVYMDAVAEKLTQTAVLFLNVELLSDFYYTFPRELEKKLGQGLTPEQIEAFAKEDPKVKKHIELQERKELLELALGKIEDVMALQKRIA</sequence>
<keyword evidence="10 23" id="KW-0547">Nucleotide-binding</keyword>
<dbReference type="FunFam" id="3.40.50.300:FF:000741">
    <property type="entry name" value="Putative mitochondrial dynamin GTPase"/>
    <property type="match status" value="1"/>
</dbReference>
<keyword evidence="11" id="KW-0999">Mitochondrion inner membrane</keyword>
<comment type="subcellular location">
    <subcellularLocation>
        <location evidence="2">Golgi apparatus membrane</location>
        <topology evidence="2">Single-pass type II membrane protein</topology>
    </subcellularLocation>
    <subcellularLocation>
        <location evidence="1">Mitochondrion inner membrane</location>
    </subcellularLocation>
    <subcellularLocation>
        <location evidence="3">Mitochondrion intermembrane space</location>
    </subcellularLocation>
</comment>
<dbReference type="Proteomes" id="UP000094801">
    <property type="component" value="Unassembled WGS sequence"/>
</dbReference>
<dbReference type="SUPFAM" id="SSF53448">
    <property type="entry name" value="Nucleotide-diphospho-sugar transferases"/>
    <property type="match status" value="1"/>
</dbReference>
<dbReference type="GO" id="GO:0005886">
    <property type="term" value="C:plasma membrane"/>
    <property type="evidence" value="ECO:0007669"/>
    <property type="project" value="TreeGrafter"/>
</dbReference>
<evidence type="ECO:0000256" key="24">
    <source>
        <dbReference type="SAM" id="MobiDB-lite"/>
    </source>
</evidence>
<dbReference type="InterPro" id="IPR019762">
    <property type="entry name" value="Dynamin_GTPase_CS"/>
</dbReference>
<keyword evidence="18" id="KW-0496">Mitochondrion</keyword>
<evidence type="ECO:0000256" key="2">
    <source>
        <dbReference type="ARBA" id="ARBA00004323"/>
    </source>
</evidence>
<keyword evidence="20 25" id="KW-0472">Membrane</keyword>
<dbReference type="GO" id="GO:0016757">
    <property type="term" value="F:glycosyltransferase activity"/>
    <property type="evidence" value="ECO:0007669"/>
    <property type="project" value="InterPro"/>
</dbReference>
<proteinExistence type="inferred from homology"/>
<evidence type="ECO:0000256" key="7">
    <source>
        <dbReference type="ARBA" id="ARBA00022679"/>
    </source>
</evidence>
<dbReference type="InterPro" id="IPR020850">
    <property type="entry name" value="GED_dom"/>
</dbReference>
<dbReference type="InterPro" id="IPR022751">
    <property type="entry name" value="Alpha_mannosyltransferase"/>
</dbReference>
<evidence type="ECO:0000256" key="13">
    <source>
        <dbReference type="ARBA" id="ARBA00022842"/>
    </source>
</evidence>
<dbReference type="STRING" id="983967.A0A1E4T3T4"/>
<dbReference type="Pfam" id="PF00350">
    <property type="entry name" value="Dynamin_N"/>
    <property type="match status" value="1"/>
</dbReference>
<comment type="pathway">
    <text evidence="4">Protein modification; protein glycosylation.</text>
</comment>
<evidence type="ECO:0000256" key="12">
    <source>
        <dbReference type="ARBA" id="ARBA00022801"/>
    </source>
</evidence>
<evidence type="ECO:0000256" key="8">
    <source>
        <dbReference type="ARBA" id="ARBA00022692"/>
    </source>
</evidence>
<dbReference type="InterPro" id="IPR027417">
    <property type="entry name" value="P-loop_NTPase"/>
</dbReference>
<dbReference type="InterPro" id="IPR000375">
    <property type="entry name" value="Dynamin_stalk"/>
</dbReference>
<evidence type="ECO:0000256" key="19">
    <source>
        <dbReference type="ARBA" id="ARBA00023134"/>
    </source>
</evidence>
<dbReference type="InterPro" id="IPR030381">
    <property type="entry name" value="G_DYNAMIN_dom"/>
</dbReference>
<keyword evidence="9" id="KW-0479">Metal-binding</keyword>
<protein>
    <recommendedName>
        <fullName evidence="6">dynamin GTPase</fullName>
        <ecNumber evidence="6">3.6.5.5</ecNumber>
    </recommendedName>
</protein>
<name>A0A1E4T3T4_9ASCO</name>
<keyword evidence="8 25" id="KW-0812">Transmembrane</keyword>
<keyword evidence="15" id="KW-0735">Signal-anchor</keyword>
<dbReference type="GO" id="GO:0003924">
    <property type="term" value="F:GTPase activity"/>
    <property type="evidence" value="ECO:0007669"/>
    <property type="project" value="InterPro"/>
</dbReference>
<dbReference type="PRINTS" id="PR00195">
    <property type="entry name" value="DYNAMIN"/>
</dbReference>
<evidence type="ECO:0000259" key="27">
    <source>
        <dbReference type="PROSITE" id="PS51718"/>
    </source>
</evidence>
<dbReference type="InterPro" id="IPR001401">
    <property type="entry name" value="Dynamin_GTPase"/>
</dbReference>
<feature type="domain" description="GED" evidence="26">
    <location>
        <begin position="1348"/>
        <end position="1441"/>
    </location>
</feature>
<keyword evidence="19 23" id="KW-0342">GTP-binding</keyword>
<dbReference type="SMART" id="SM00053">
    <property type="entry name" value="DYNc"/>
    <property type="match status" value="1"/>
</dbReference>
<dbReference type="InterPro" id="IPR022812">
    <property type="entry name" value="Dynamin"/>
</dbReference>
<dbReference type="InterPro" id="IPR029044">
    <property type="entry name" value="Nucleotide-diphossugar_trans"/>
</dbReference>
<dbReference type="GO" id="GO:0046354">
    <property type="term" value="P:mannan biosynthetic process"/>
    <property type="evidence" value="ECO:0007669"/>
    <property type="project" value="UniProtKB-ARBA"/>
</dbReference>
<dbReference type="GO" id="GO:0005743">
    <property type="term" value="C:mitochondrial inner membrane"/>
    <property type="evidence" value="ECO:0007669"/>
    <property type="project" value="UniProtKB-SubCell"/>
</dbReference>
<keyword evidence="14" id="KW-0809">Transit peptide</keyword>
<dbReference type="GO" id="GO:0008017">
    <property type="term" value="F:microtubule binding"/>
    <property type="evidence" value="ECO:0007669"/>
    <property type="project" value="TreeGrafter"/>
</dbReference>
<evidence type="ECO:0000256" key="14">
    <source>
        <dbReference type="ARBA" id="ARBA00022946"/>
    </source>
</evidence>
<dbReference type="PROSITE" id="PS51718">
    <property type="entry name" value="G_DYNAMIN_2"/>
    <property type="match status" value="1"/>
</dbReference>
<feature type="region of interest" description="Disordered" evidence="24">
    <location>
        <begin position="68"/>
        <end position="107"/>
    </location>
</feature>
<dbReference type="GO" id="GO:0046872">
    <property type="term" value="F:metal ion binding"/>
    <property type="evidence" value="ECO:0007669"/>
    <property type="project" value="UniProtKB-KW"/>
</dbReference>
<evidence type="ECO:0000256" key="18">
    <source>
        <dbReference type="ARBA" id="ARBA00023128"/>
    </source>
</evidence>
<keyword evidence="16 25" id="KW-1133">Transmembrane helix</keyword>
<dbReference type="PROSITE" id="PS51388">
    <property type="entry name" value="GED"/>
    <property type="match status" value="1"/>
</dbReference>
<evidence type="ECO:0000256" key="11">
    <source>
        <dbReference type="ARBA" id="ARBA00022792"/>
    </source>
</evidence>
<dbReference type="CDD" id="cd08771">
    <property type="entry name" value="DLP_1"/>
    <property type="match status" value="1"/>
</dbReference>
<keyword evidence="12" id="KW-0378">Hydrolase</keyword>
<feature type="domain" description="Dynamin-type G" evidence="27">
    <location>
        <begin position="783"/>
        <end position="1054"/>
    </location>
</feature>
<keyword evidence="7 28" id="KW-0808">Transferase</keyword>
<dbReference type="PROSITE" id="PS00410">
    <property type="entry name" value="G_DYNAMIN_1"/>
    <property type="match status" value="1"/>
</dbReference>
<keyword evidence="17" id="KW-0333">Golgi apparatus</keyword>
<evidence type="ECO:0000256" key="6">
    <source>
        <dbReference type="ARBA" id="ARBA00011980"/>
    </source>
</evidence>
<dbReference type="InterPro" id="IPR045063">
    <property type="entry name" value="Dynamin_N"/>
</dbReference>
<evidence type="ECO:0000256" key="3">
    <source>
        <dbReference type="ARBA" id="ARBA00004569"/>
    </source>
</evidence>
<evidence type="ECO:0000259" key="26">
    <source>
        <dbReference type="PROSITE" id="PS51388"/>
    </source>
</evidence>